<dbReference type="EMBL" id="WBVT01000009">
    <property type="protein sequence ID" value="KAB7790635.1"/>
    <property type="molecule type" value="Genomic_DNA"/>
</dbReference>
<keyword evidence="3" id="KW-1185">Reference proteome</keyword>
<evidence type="ECO:0000256" key="1">
    <source>
        <dbReference type="SAM" id="MobiDB-lite"/>
    </source>
</evidence>
<proteinExistence type="predicted"/>
<accession>A0A6I1GGD2</accession>
<evidence type="ECO:0000313" key="2">
    <source>
        <dbReference type="EMBL" id="KAB7790635.1"/>
    </source>
</evidence>
<gene>
    <name evidence="2" type="ORF">F7D09_0888</name>
</gene>
<dbReference type="Proteomes" id="UP000441772">
    <property type="component" value="Unassembled WGS sequence"/>
</dbReference>
<reference evidence="2 3" key="1">
    <citation type="submission" date="2019-09" db="EMBL/GenBank/DDBJ databases">
        <title>Characterization of the phylogenetic diversity of two novel species belonging to the genus Bifidobacterium: Bifidobacterium cebidarum sp. nov. and Bifidobacterium leontopitheci sp. nov.</title>
        <authorList>
            <person name="Lugli G.A."/>
            <person name="Duranti S."/>
            <person name="Milani C."/>
            <person name="Turroni F."/>
            <person name="Ventura M."/>
        </authorList>
    </citation>
    <scope>NUCLEOTIDE SEQUENCE [LARGE SCALE GENOMIC DNA]</scope>
    <source>
        <strain evidence="2 3">LMG 31471</strain>
    </source>
</reference>
<name>A0A6I1GGD2_9BIFI</name>
<comment type="caution">
    <text evidence="2">The sequence shown here is derived from an EMBL/GenBank/DDBJ whole genome shotgun (WGS) entry which is preliminary data.</text>
</comment>
<protein>
    <submittedName>
        <fullName evidence="2">Uncharacterized protein</fullName>
    </submittedName>
</protein>
<organism evidence="2 3">
    <name type="scientific">Bifidobacterium leontopitheci</name>
    <dbReference type="NCBI Taxonomy" id="2650774"/>
    <lineage>
        <taxon>Bacteria</taxon>
        <taxon>Bacillati</taxon>
        <taxon>Actinomycetota</taxon>
        <taxon>Actinomycetes</taxon>
        <taxon>Bifidobacteriales</taxon>
        <taxon>Bifidobacteriaceae</taxon>
        <taxon>Bifidobacterium</taxon>
    </lineage>
</organism>
<evidence type="ECO:0000313" key="3">
    <source>
        <dbReference type="Proteomes" id="UP000441772"/>
    </source>
</evidence>
<feature type="compositionally biased region" description="Low complexity" evidence="1">
    <location>
        <begin position="86"/>
        <end position="95"/>
    </location>
</feature>
<feature type="region of interest" description="Disordered" evidence="1">
    <location>
        <begin position="80"/>
        <end position="99"/>
    </location>
</feature>
<dbReference type="AlphaFoldDB" id="A0A6I1GGD2"/>
<sequence>MWVFWFGVFRGSCWSYIAKRLENGRNGIPVLPTERKRNTHISQKARLRAVCGSHSVILPFLPFLPFFRHSVYLPAVISSAGQEPTSSGCSGSRPGRGYRRRRKDLRKEAPSPLFLAPLLAQRKDLRKSTLSAVNPCTGAVPAQGFTAEACDIRNSSRCRCGRVTSCVPSCAPKRVVPEILSTVLIATGTGEDQSAQDTGLYSKTCGWRVSRARVPMGFADPRHRSLGLACLARGPRCAFALVPACRAMGFRTCTVCGCA</sequence>